<feature type="transmembrane region" description="Helical" evidence="6">
    <location>
        <begin position="241"/>
        <end position="258"/>
    </location>
</feature>
<dbReference type="KEGG" id="fri:FraEuI1c_1600"/>
<evidence type="ECO:0000256" key="2">
    <source>
        <dbReference type="ARBA" id="ARBA00007362"/>
    </source>
</evidence>
<feature type="transmembrane region" description="Helical" evidence="6">
    <location>
        <begin position="64"/>
        <end position="82"/>
    </location>
</feature>
<dbReference type="OrthoDB" id="4630069at2"/>
<feature type="domain" description="EamA" evidence="7">
    <location>
        <begin position="5"/>
        <end position="137"/>
    </location>
</feature>
<dbReference type="EMBL" id="CP002299">
    <property type="protein sequence ID" value="ADP79659.1"/>
    <property type="molecule type" value="Genomic_DNA"/>
</dbReference>
<feature type="transmembrane region" description="Helical" evidence="6">
    <location>
        <begin position="124"/>
        <end position="142"/>
    </location>
</feature>
<accession>E3J8S6</accession>
<dbReference type="InterPro" id="IPR000620">
    <property type="entry name" value="EamA_dom"/>
</dbReference>
<comment type="similarity">
    <text evidence="2">Belongs to the EamA transporter family.</text>
</comment>
<dbReference type="AlphaFoldDB" id="E3J8S6"/>
<feature type="transmembrane region" description="Helical" evidence="6">
    <location>
        <begin position="264"/>
        <end position="281"/>
    </location>
</feature>
<name>E3J8S6_PSEI1</name>
<evidence type="ECO:0000256" key="1">
    <source>
        <dbReference type="ARBA" id="ARBA00004141"/>
    </source>
</evidence>
<dbReference type="SUPFAM" id="SSF103481">
    <property type="entry name" value="Multidrug resistance efflux transporter EmrE"/>
    <property type="match status" value="2"/>
</dbReference>
<sequence>MSRRGWLLFAAMGVIWGVPYLLIKVAVQDVSGPVVVLARTAVGALVLLPVALRDRAGLAQVRRHWKPIVAFACIEIIGPWILLSDAERRLSSSLTGLLIAATPVVAVVLNRVAGGAEPVTRVRWLGLAVGTGGVTVLAVPGISHVGVWPVAEVLICAVCYTIAPMIAARKLGDVPPLPMTTACVSLAALVYVGPAVATWPHAMPSGRVLGALVGLGLVCTATAFVLFFALIREVGSARSVVITYVNPAVAVAAGAVILGEPLTWTIGAGFALVLAGSVLATSTRGQAASAEPVVAAADPAVAPAAAVAGGSGARGWVMPRRRPAR</sequence>
<dbReference type="eggNOG" id="COG0697">
    <property type="taxonomic scope" value="Bacteria"/>
</dbReference>
<dbReference type="PANTHER" id="PTHR32322:SF2">
    <property type="entry name" value="EAMA DOMAIN-CONTAINING PROTEIN"/>
    <property type="match status" value="1"/>
</dbReference>
<evidence type="ECO:0000256" key="3">
    <source>
        <dbReference type="ARBA" id="ARBA00022692"/>
    </source>
</evidence>
<evidence type="ECO:0000256" key="4">
    <source>
        <dbReference type="ARBA" id="ARBA00022989"/>
    </source>
</evidence>
<keyword evidence="5 6" id="KW-0472">Membrane</keyword>
<evidence type="ECO:0000256" key="5">
    <source>
        <dbReference type="ARBA" id="ARBA00023136"/>
    </source>
</evidence>
<comment type="subcellular location">
    <subcellularLocation>
        <location evidence="1">Membrane</location>
        <topology evidence="1">Multi-pass membrane protein</topology>
    </subcellularLocation>
</comment>
<keyword evidence="4 6" id="KW-1133">Transmembrane helix</keyword>
<dbReference type="InterPro" id="IPR050638">
    <property type="entry name" value="AA-Vitamin_Transporters"/>
</dbReference>
<dbReference type="PANTHER" id="PTHR32322">
    <property type="entry name" value="INNER MEMBRANE TRANSPORTER"/>
    <property type="match status" value="1"/>
</dbReference>
<keyword evidence="3 6" id="KW-0812">Transmembrane</keyword>
<proteinExistence type="inferred from homology"/>
<dbReference type="GO" id="GO:0016020">
    <property type="term" value="C:membrane"/>
    <property type="evidence" value="ECO:0007669"/>
    <property type="project" value="UniProtKB-SubCell"/>
</dbReference>
<evidence type="ECO:0000313" key="9">
    <source>
        <dbReference type="Proteomes" id="UP000002484"/>
    </source>
</evidence>
<feature type="transmembrane region" description="Helical" evidence="6">
    <location>
        <begin position="33"/>
        <end position="52"/>
    </location>
</feature>
<dbReference type="RefSeq" id="WP_013422778.1">
    <property type="nucleotide sequence ID" value="NC_014666.1"/>
</dbReference>
<dbReference type="HOGENOM" id="CLU_033863_5_2_11"/>
<dbReference type="STRING" id="298654.FraEuI1c_1600"/>
<reference evidence="8 9" key="1">
    <citation type="submission" date="2010-10" db="EMBL/GenBank/DDBJ databases">
        <title>Complete sequence of Frankia sp. EuI1c.</title>
        <authorList>
            <consortium name="US DOE Joint Genome Institute"/>
            <person name="Lucas S."/>
            <person name="Copeland A."/>
            <person name="Lapidus A."/>
            <person name="Cheng J.-F."/>
            <person name="Bruce D."/>
            <person name="Goodwin L."/>
            <person name="Pitluck S."/>
            <person name="Chertkov O."/>
            <person name="Detter J.C."/>
            <person name="Han C."/>
            <person name="Tapia R."/>
            <person name="Land M."/>
            <person name="Hauser L."/>
            <person name="Jeffries C."/>
            <person name="Kyrpides N."/>
            <person name="Ivanova N."/>
            <person name="Mikhailova N."/>
            <person name="Beauchemin N."/>
            <person name="Sen A."/>
            <person name="Sur S.A."/>
            <person name="Gtari M."/>
            <person name="Wall L."/>
            <person name="Tisa L."/>
            <person name="Woyke T."/>
        </authorList>
    </citation>
    <scope>NUCLEOTIDE SEQUENCE [LARGE SCALE GENOMIC DNA]</scope>
    <source>
        <strain evidence="9">DSM 45817 / CECT 9037 / EuI1c</strain>
    </source>
</reference>
<feature type="transmembrane region" description="Helical" evidence="6">
    <location>
        <begin position="148"/>
        <end position="167"/>
    </location>
</feature>
<feature type="transmembrane region" description="Helical" evidence="6">
    <location>
        <begin position="7"/>
        <end position="27"/>
    </location>
</feature>
<dbReference type="Proteomes" id="UP000002484">
    <property type="component" value="Chromosome"/>
</dbReference>
<keyword evidence="9" id="KW-1185">Reference proteome</keyword>
<feature type="domain" description="EamA" evidence="7">
    <location>
        <begin position="153"/>
        <end position="280"/>
    </location>
</feature>
<evidence type="ECO:0000259" key="7">
    <source>
        <dbReference type="Pfam" id="PF00892"/>
    </source>
</evidence>
<evidence type="ECO:0000256" key="6">
    <source>
        <dbReference type="SAM" id="Phobius"/>
    </source>
</evidence>
<dbReference type="InParanoid" id="E3J8S6"/>
<gene>
    <name evidence="8" type="ordered locus">FraEuI1c_1600</name>
</gene>
<protein>
    <recommendedName>
        <fullName evidence="7">EamA domain-containing protein</fullName>
    </recommendedName>
</protein>
<evidence type="ECO:0000313" key="8">
    <source>
        <dbReference type="EMBL" id="ADP79659.1"/>
    </source>
</evidence>
<feature type="transmembrane region" description="Helical" evidence="6">
    <location>
        <begin position="208"/>
        <end position="229"/>
    </location>
</feature>
<feature type="transmembrane region" description="Helical" evidence="6">
    <location>
        <begin position="94"/>
        <end position="112"/>
    </location>
</feature>
<organism evidence="8 9">
    <name type="scientific">Pseudofrankia inefficax (strain DSM 45817 / CECT 9037 / DDB 130130 / EuI1c)</name>
    <name type="common">Frankia inefficax</name>
    <dbReference type="NCBI Taxonomy" id="298654"/>
    <lineage>
        <taxon>Bacteria</taxon>
        <taxon>Bacillati</taxon>
        <taxon>Actinomycetota</taxon>
        <taxon>Actinomycetes</taxon>
        <taxon>Frankiales</taxon>
        <taxon>Frankiaceae</taxon>
        <taxon>Pseudofrankia</taxon>
    </lineage>
</organism>
<feature type="transmembrane region" description="Helical" evidence="6">
    <location>
        <begin position="179"/>
        <end position="202"/>
    </location>
</feature>
<dbReference type="InterPro" id="IPR037185">
    <property type="entry name" value="EmrE-like"/>
</dbReference>
<dbReference type="Pfam" id="PF00892">
    <property type="entry name" value="EamA"/>
    <property type="match status" value="2"/>
</dbReference>